<evidence type="ECO:0000313" key="2">
    <source>
        <dbReference type="EMBL" id="TEY36375.1"/>
    </source>
</evidence>
<dbReference type="EMBL" id="PHWZ01000553">
    <property type="protein sequence ID" value="TEY36375.1"/>
    <property type="molecule type" value="Genomic_DNA"/>
</dbReference>
<keyword evidence="3" id="KW-1185">Reference proteome</keyword>
<protein>
    <recommendedName>
        <fullName evidence="1">2EXR domain-containing protein</fullName>
    </recommendedName>
</protein>
<name>A0A4Y8CLQ8_9HELO</name>
<dbReference type="Proteomes" id="UP000297299">
    <property type="component" value="Unassembled WGS sequence"/>
</dbReference>
<reference evidence="2 3" key="1">
    <citation type="submission" date="2017-11" db="EMBL/GenBank/DDBJ databases">
        <title>Comparative genomics of Botrytis spp.</title>
        <authorList>
            <person name="Valero-Jimenez C.A."/>
            <person name="Tapia P."/>
            <person name="Veloso J."/>
            <person name="Silva-Moreno E."/>
            <person name="Staats M."/>
            <person name="Valdes J.H."/>
            <person name="Van Kan J.A.L."/>
        </authorList>
    </citation>
    <scope>NUCLEOTIDE SEQUENCE [LARGE SCALE GENOMIC DNA]</scope>
    <source>
        <strain evidence="2 3">MUCL2830</strain>
    </source>
</reference>
<evidence type="ECO:0000313" key="3">
    <source>
        <dbReference type="Proteomes" id="UP000297299"/>
    </source>
</evidence>
<dbReference type="AlphaFoldDB" id="A0A4Y8CLQ8"/>
<comment type="caution">
    <text evidence="2">The sequence shown here is derived from an EMBL/GenBank/DDBJ whole genome shotgun (WGS) entry which is preliminary data.</text>
</comment>
<dbReference type="Pfam" id="PF20150">
    <property type="entry name" value="2EXR"/>
    <property type="match status" value="1"/>
</dbReference>
<accession>A0A4Y8CLQ8</accession>
<proteinExistence type="predicted"/>
<feature type="domain" description="2EXR" evidence="1">
    <location>
        <begin position="84"/>
        <end position="200"/>
    </location>
</feature>
<evidence type="ECO:0000259" key="1">
    <source>
        <dbReference type="Pfam" id="PF20150"/>
    </source>
</evidence>
<dbReference type="PANTHER" id="PTHR35910">
    <property type="entry name" value="2EXR DOMAIN-CONTAINING PROTEIN"/>
    <property type="match status" value="1"/>
</dbReference>
<dbReference type="PANTHER" id="PTHR35910:SF6">
    <property type="entry name" value="2EXR DOMAIN-CONTAINING PROTEIN"/>
    <property type="match status" value="1"/>
</dbReference>
<sequence length="365" mass="41217">MISNNQMSIFGSSSSSAIEVMNQRPATQHVERDQREFQDEVAQKSKIIILRVPAASLAELDPPAKPSLIVKLSIKFTPRAAWSEIAREMQFMIIKCTFPTQRMFDMNLQPCILIDPSFAVRSALDDQTTDQRNLNSAAHAAANAQGSVRAKPPIALFTNKETREYALETYKLLEQPLAQFPGMPRVPIGRAYFNPEVDILHFQSKTISVSSGIRQGPTFGNFANKELIQRIAISNQYFETIDYNIGLRPVLLNYTSLREIIVLVPHLYCCIHGNDVRTSIRGEVFQHAKEHFVEKFKALVEGKWPNSMAYSWGRFPWVCLVRWGVDIVRFGVGLVGFGGSSGVEMSEERKGRFLREGKNNSFEVK</sequence>
<dbReference type="InterPro" id="IPR045518">
    <property type="entry name" value="2EXR"/>
</dbReference>
<organism evidence="2 3">
    <name type="scientific">Botryotinia calthae</name>
    <dbReference type="NCBI Taxonomy" id="38488"/>
    <lineage>
        <taxon>Eukaryota</taxon>
        <taxon>Fungi</taxon>
        <taxon>Dikarya</taxon>
        <taxon>Ascomycota</taxon>
        <taxon>Pezizomycotina</taxon>
        <taxon>Leotiomycetes</taxon>
        <taxon>Helotiales</taxon>
        <taxon>Sclerotiniaceae</taxon>
        <taxon>Botryotinia</taxon>
    </lineage>
</organism>
<gene>
    <name evidence="2" type="ORF">BOTCAL_0555g00060</name>
</gene>
<dbReference type="OrthoDB" id="3499077at2759"/>